<feature type="region of interest" description="Disordered" evidence="2">
    <location>
        <begin position="29"/>
        <end position="51"/>
    </location>
</feature>
<keyword evidence="4" id="KW-1185">Reference proteome</keyword>
<dbReference type="SUPFAM" id="SSF53649">
    <property type="entry name" value="Alkaline phosphatase-like"/>
    <property type="match status" value="1"/>
</dbReference>
<gene>
    <name evidence="3" type="ORF">EIP75_04165</name>
</gene>
<dbReference type="InterPro" id="IPR017850">
    <property type="entry name" value="Alkaline_phosphatase_core_sf"/>
</dbReference>
<proteinExistence type="predicted"/>
<evidence type="ECO:0000313" key="4">
    <source>
        <dbReference type="Proteomes" id="UP000269265"/>
    </source>
</evidence>
<comment type="caution">
    <text evidence="3">The sequence shown here is derived from an EMBL/GenBank/DDBJ whole genome shotgun (WGS) entry which is preliminary data.</text>
</comment>
<dbReference type="Proteomes" id="UP000269265">
    <property type="component" value="Unassembled WGS sequence"/>
</dbReference>
<accession>A0A3R8TV25</accession>
<reference evidence="3 4" key="1">
    <citation type="submission" date="2018-12" db="EMBL/GenBank/DDBJ databases">
        <title>The whole draft genome of Aquabacterium sp. SJQ9.</title>
        <authorList>
            <person name="Sun L."/>
            <person name="Gao X."/>
            <person name="Chen W."/>
            <person name="Huang K."/>
        </authorList>
    </citation>
    <scope>NUCLEOTIDE SEQUENCE [LARGE SCALE GENOMIC DNA]</scope>
    <source>
        <strain evidence="3 4">SJQ9</strain>
    </source>
</reference>
<evidence type="ECO:0000256" key="2">
    <source>
        <dbReference type="SAM" id="MobiDB-lite"/>
    </source>
</evidence>
<protein>
    <recommendedName>
        <fullName evidence="5">Phospholipase C</fullName>
    </recommendedName>
</protein>
<keyword evidence="1" id="KW-0378">Hydrolase</keyword>
<evidence type="ECO:0008006" key="5">
    <source>
        <dbReference type="Google" id="ProtNLM"/>
    </source>
</evidence>
<evidence type="ECO:0000256" key="1">
    <source>
        <dbReference type="ARBA" id="ARBA00022801"/>
    </source>
</evidence>
<dbReference type="AlphaFoldDB" id="A0A3R8TV25"/>
<name>A0A3R8TV25_9BURK</name>
<dbReference type="GO" id="GO:0042578">
    <property type="term" value="F:phosphoric ester hydrolase activity"/>
    <property type="evidence" value="ECO:0007669"/>
    <property type="project" value="UniProtKB-ARBA"/>
</dbReference>
<dbReference type="PANTHER" id="PTHR31956">
    <property type="entry name" value="NON-SPECIFIC PHOSPHOLIPASE C4-RELATED"/>
    <property type="match status" value="1"/>
</dbReference>
<dbReference type="EMBL" id="RSED01000003">
    <property type="protein sequence ID" value="RRS05413.1"/>
    <property type="molecule type" value="Genomic_DNA"/>
</dbReference>
<dbReference type="InterPro" id="IPR007312">
    <property type="entry name" value="Phosphoesterase"/>
</dbReference>
<dbReference type="Gene3D" id="3.40.720.10">
    <property type="entry name" value="Alkaline Phosphatase, subunit A"/>
    <property type="match status" value="1"/>
</dbReference>
<dbReference type="Pfam" id="PF04185">
    <property type="entry name" value="Phosphoesterase"/>
    <property type="match status" value="1"/>
</dbReference>
<sequence length="485" mass="53157">MKARFGIVAGLAAIRRSWGVMNRSVQPRKRKPCYAGDAMPKPAPRSTPASQTRRSLLARLVATLFGAGPLAALAARRKPKVNPPVGQPSWRPDHIVIVILENLSAFDATEAQLKRGDAPVYSGIANWRFLNQLAQDGARFTNAHFTRTPYGSEWPTRPSQPNYLYLFSGHHQGVLPAWFEDARSPYTGQALFNRDGGRLPVPRQTRIGVGNANLPEDWLPLCSPNLGAALMQSGRSFASFSESLPYPSWNCGTDDRVAACADSHAATDLYRRKHNPAVNWTDQRAPTSPRGRHGDLANHVMPVSVNLGFAPTRDPVLKRAFRGFAQDAGGKPLAFDSLPHVSIVVPNEQHDAHSNTAQVADDWLREHIGPYAAWARANNSLLIVTFDEDGSTDRRQGDPYLTGAHRIPTLFYGAGVKPGDVAQRVDHLNVLATVLWLNGALDRFKADFRRFHGVIEGSGSEAESEWLNLQPVTEVFSAVRPAPGS</sequence>
<organism evidence="3 4">
    <name type="scientific">Aquabacterium soli</name>
    <dbReference type="NCBI Taxonomy" id="2493092"/>
    <lineage>
        <taxon>Bacteria</taxon>
        <taxon>Pseudomonadati</taxon>
        <taxon>Pseudomonadota</taxon>
        <taxon>Betaproteobacteria</taxon>
        <taxon>Burkholderiales</taxon>
        <taxon>Aquabacterium</taxon>
    </lineage>
</organism>
<evidence type="ECO:0000313" key="3">
    <source>
        <dbReference type="EMBL" id="RRS05413.1"/>
    </source>
</evidence>
<dbReference type="PANTHER" id="PTHR31956:SF1">
    <property type="entry name" value="NON-SPECIFIC PHOSPHOLIPASE C1"/>
    <property type="match status" value="1"/>
</dbReference>